<evidence type="ECO:0000259" key="1">
    <source>
        <dbReference type="Pfam" id="PF01850"/>
    </source>
</evidence>
<dbReference type="AlphaFoldDB" id="X0UKX2"/>
<reference evidence="2" key="1">
    <citation type="journal article" date="2014" name="Front. Microbiol.">
        <title>High frequency of phylogenetically diverse reductive dehalogenase-homologous genes in deep subseafloor sedimentary metagenomes.</title>
        <authorList>
            <person name="Kawai M."/>
            <person name="Futagami T."/>
            <person name="Toyoda A."/>
            <person name="Takaki Y."/>
            <person name="Nishi S."/>
            <person name="Hori S."/>
            <person name="Arai W."/>
            <person name="Tsubouchi T."/>
            <person name="Morono Y."/>
            <person name="Uchiyama I."/>
            <person name="Ito T."/>
            <person name="Fujiyama A."/>
            <person name="Inagaki F."/>
            <person name="Takami H."/>
        </authorList>
    </citation>
    <scope>NUCLEOTIDE SEQUENCE</scope>
    <source>
        <strain evidence="2">Expedition CK06-06</strain>
    </source>
</reference>
<comment type="caution">
    <text evidence="2">The sequence shown here is derived from an EMBL/GenBank/DDBJ whole genome shotgun (WGS) entry which is preliminary data.</text>
</comment>
<accession>X0UKX2</accession>
<protein>
    <recommendedName>
        <fullName evidence="1">PIN domain-containing protein</fullName>
    </recommendedName>
</protein>
<dbReference type="Gene3D" id="3.40.50.1010">
    <property type="entry name" value="5'-nuclease"/>
    <property type="match status" value="1"/>
</dbReference>
<organism evidence="2">
    <name type="scientific">marine sediment metagenome</name>
    <dbReference type="NCBI Taxonomy" id="412755"/>
    <lineage>
        <taxon>unclassified sequences</taxon>
        <taxon>metagenomes</taxon>
        <taxon>ecological metagenomes</taxon>
    </lineage>
</organism>
<proteinExistence type="predicted"/>
<dbReference type="SUPFAM" id="SSF88723">
    <property type="entry name" value="PIN domain-like"/>
    <property type="match status" value="1"/>
</dbReference>
<dbReference type="EMBL" id="BARS01023814">
    <property type="protein sequence ID" value="GAG00983.1"/>
    <property type="molecule type" value="Genomic_DNA"/>
</dbReference>
<dbReference type="InterPro" id="IPR002716">
    <property type="entry name" value="PIN_dom"/>
</dbReference>
<sequence length="132" mass="15003">MKALDTNVLVRFLVKDDQQQSKAVYRKFKQTEVDKEVLFIPALVVLETVWVLESVYEVTRQEILDSLGLLLLMPILEFEAQSAIRSFVASARENKTDLSDLLIAHSAKVAGCECVFTFDKTASNFELFELLE</sequence>
<evidence type="ECO:0000313" key="2">
    <source>
        <dbReference type="EMBL" id="GAG00983.1"/>
    </source>
</evidence>
<gene>
    <name evidence="2" type="ORF">S01H1_37895</name>
</gene>
<feature type="domain" description="PIN" evidence="1">
    <location>
        <begin position="4"/>
        <end position="122"/>
    </location>
</feature>
<name>X0UKX2_9ZZZZ</name>
<dbReference type="InterPro" id="IPR029060">
    <property type="entry name" value="PIN-like_dom_sf"/>
</dbReference>
<dbReference type="Pfam" id="PF01850">
    <property type="entry name" value="PIN"/>
    <property type="match status" value="1"/>
</dbReference>